<name>A0ABY5LMS0_9VIBR</name>
<accession>A0ABY5LMS0</accession>
<evidence type="ECO:0000313" key="1">
    <source>
        <dbReference type="EMBL" id="UUM32455.1"/>
    </source>
</evidence>
<dbReference type="EMBL" id="CP102097">
    <property type="protein sequence ID" value="UUM32455.1"/>
    <property type="molecule type" value="Genomic_DNA"/>
</dbReference>
<keyword evidence="2" id="KW-1185">Reference proteome</keyword>
<reference evidence="1" key="1">
    <citation type="submission" date="2022-07" db="EMBL/GenBank/DDBJ databases">
        <title>Complete genome of Vibrio japonicus strain JCM 31412T and phylogenomic assessment of the Nereis clade of the genus Vibrio.</title>
        <authorList>
            <person name="Shlafstein M.D."/>
            <person name="Emsley S.A."/>
            <person name="Ushijima B."/>
            <person name="Videau P."/>
            <person name="Saw J.H."/>
        </authorList>
    </citation>
    <scope>NUCLEOTIDE SEQUENCE</scope>
    <source>
        <strain evidence="1">JCM 31412</strain>
    </source>
</reference>
<organism evidence="1 2">
    <name type="scientific">Vibrio japonicus</name>
    <dbReference type="NCBI Taxonomy" id="1824638"/>
    <lineage>
        <taxon>Bacteria</taxon>
        <taxon>Pseudomonadati</taxon>
        <taxon>Pseudomonadota</taxon>
        <taxon>Gammaproteobacteria</taxon>
        <taxon>Vibrionales</taxon>
        <taxon>Vibrionaceae</taxon>
        <taxon>Vibrio</taxon>
    </lineage>
</organism>
<proteinExistence type="predicted"/>
<sequence length="439" mass="50632">MQQRLGVEHLNQPITSQLVETAIMNTERTINELSELSPTWLSFCNEKLQLASESLGFLLKQRVRFYEKGYPSRDLDYLKLIDHQIEELKQVYLSFYRFAPGVVHRLKYEEREIYAWLMLQPELGHDLDNLMCGLNILNDLEPAVAKVFAVQSQIENFDSVLAELIEGQSKNSSFYLDCLRLRQTLSIGLIKRWVNAGSIPPQAAFPILAVQDVAEGVEWINENAREDQYLFECLITKSDRGTWFRQQFGIETGSVLSTQAVTYAKLLELKECMAFDIDAPMAPVHFVLSGDWQRTSEIVEYIEQIDECDGEVWVQALYVVYGSLLPLGPNHVGVEYEWHEVVDLLRDWIDEEKHIQNVASRLGSALSFESTLEAMQDTNIDVQFRIWLWRQLCIQSRVYVPWDMAMSVEQQERIFNGLKLNPSLSVRFNLRGSNAVVGY</sequence>
<protein>
    <submittedName>
        <fullName evidence="1">Uncharacterized protein</fullName>
    </submittedName>
</protein>
<dbReference type="RefSeq" id="WP_257086121.1">
    <property type="nucleotide sequence ID" value="NZ_CP102097.1"/>
</dbReference>
<dbReference type="Proteomes" id="UP001058602">
    <property type="component" value="Chromosome 2"/>
</dbReference>
<evidence type="ECO:0000313" key="2">
    <source>
        <dbReference type="Proteomes" id="UP001058602"/>
    </source>
</evidence>
<gene>
    <name evidence="1" type="ORF">NP165_19485</name>
</gene>